<organism evidence="4 5">
    <name type="scientific">Rubus argutus</name>
    <name type="common">Southern blackberry</name>
    <dbReference type="NCBI Taxonomy" id="59490"/>
    <lineage>
        <taxon>Eukaryota</taxon>
        <taxon>Viridiplantae</taxon>
        <taxon>Streptophyta</taxon>
        <taxon>Embryophyta</taxon>
        <taxon>Tracheophyta</taxon>
        <taxon>Spermatophyta</taxon>
        <taxon>Magnoliopsida</taxon>
        <taxon>eudicotyledons</taxon>
        <taxon>Gunneridae</taxon>
        <taxon>Pentapetalae</taxon>
        <taxon>rosids</taxon>
        <taxon>fabids</taxon>
        <taxon>Rosales</taxon>
        <taxon>Rosaceae</taxon>
        <taxon>Rosoideae</taxon>
        <taxon>Rosoideae incertae sedis</taxon>
        <taxon>Rubus</taxon>
    </lineage>
</organism>
<dbReference type="Pfam" id="PF12854">
    <property type="entry name" value="PPR_1"/>
    <property type="match status" value="1"/>
</dbReference>
<name>A0AAW1YAV1_RUBAR</name>
<evidence type="ECO:0000313" key="5">
    <source>
        <dbReference type="Proteomes" id="UP001457282"/>
    </source>
</evidence>
<dbReference type="Proteomes" id="UP001457282">
    <property type="component" value="Unassembled WGS sequence"/>
</dbReference>
<protein>
    <recommendedName>
        <fullName evidence="6">Pentatricopeptide repeat-containing protein</fullName>
    </recommendedName>
</protein>
<dbReference type="EMBL" id="JBEDUW010000002">
    <property type="protein sequence ID" value="KAK9945861.1"/>
    <property type="molecule type" value="Genomic_DNA"/>
</dbReference>
<reference evidence="4 5" key="1">
    <citation type="journal article" date="2023" name="G3 (Bethesda)">
        <title>A chromosome-length genome assembly and annotation of blackberry (Rubus argutus, cv. 'Hillquist').</title>
        <authorList>
            <person name="Bruna T."/>
            <person name="Aryal R."/>
            <person name="Dudchenko O."/>
            <person name="Sargent D.J."/>
            <person name="Mead D."/>
            <person name="Buti M."/>
            <person name="Cavallini A."/>
            <person name="Hytonen T."/>
            <person name="Andres J."/>
            <person name="Pham M."/>
            <person name="Weisz D."/>
            <person name="Mascagni F."/>
            <person name="Usai G."/>
            <person name="Natali L."/>
            <person name="Bassil N."/>
            <person name="Fernandez G.E."/>
            <person name="Lomsadze A."/>
            <person name="Armour M."/>
            <person name="Olukolu B."/>
            <person name="Poorten T."/>
            <person name="Britton C."/>
            <person name="Davik J."/>
            <person name="Ashrafi H."/>
            <person name="Aiden E.L."/>
            <person name="Borodovsky M."/>
            <person name="Worthington M."/>
        </authorList>
    </citation>
    <scope>NUCLEOTIDE SEQUENCE [LARGE SCALE GENOMIC DNA]</scope>
    <source>
        <strain evidence="4">PI 553951</strain>
    </source>
</reference>
<comment type="caution">
    <text evidence="4">The sequence shown here is derived from an EMBL/GenBank/DDBJ whole genome shotgun (WGS) entry which is preliminary data.</text>
</comment>
<evidence type="ECO:0000256" key="3">
    <source>
        <dbReference type="PROSITE-ProRule" id="PRU00708"/>
    </source>
</evidence>
<dbReference type="InterPro" id="IPR051240">
    <property type="entry name" value="Mito_RNA-Proc/Resp"/>
</dbReference>
<dbReference type="InterPro" id="IPR011990">
    <property type="entry name" value="TPR-like_helical_dom_sf"/>
</dbReference>
<dbReference type="AlphaFoldDB" id="A0AAW1YAV1"/>
<keyword evidence="2" id="KW-0677">Repeat</keyword>
<evidence type="ECO:0000256" key="1">
    <source>
        <dbReference type="ARBA" id="ARBA00007626"/>
    </source>
</evidence>
<dbReference type="PANTHER" id="PTHR47933">
    <property type="entry name" value="PENTATRICOPEPTIDE REPEAT-CONTAINING PROTEIN 1, MITOCHONDRIAL"/>
    <property type="match status" value="1"/>
</dbReference>
<dbReference type="GO" id="GO:0003729">
    <property type="term" value="F:mRNA binding"/>
    <property type="evidence" value="ECO:0007669"/>
    <property type="project" value="TreeGrafter"/>
</dbReference>
<dbReference type="InterPro" id="IPR002885">
    <property type="entry name" value="PPR_rpt"/>
</dbReference>
<accession>A0AAW1YAV1</accession>
<keyword evidence="5" id="KW-1185">Reference proteome</keyword>
<dbReference type="Gene3D" id="1.25.40.10">
    <property type="entry name" value="Tetratricopeptide repeat domain"/>
    <property type="match status" value="2"/>
</dbReference>
<evidence type="ECO:0000313" key="4">
    <source>
        <dbReference type="EMBL" id="KAK9945861.1"/>
    </source>
</evidence>
<evidence type="ECO:0000256" key="2">
    <source>
        <dbReference type="ARBA" id="ARBA00022737"/>
    </source>
</evidence>
<dbReference type="Pfam" id="PF01535">
    <property type="entry name" value="PPR"/>
    <property type="match status" value="1"/>
</dbReference>
<evidence type="ECO:0008006" key="6">
    <source>
        <dbReference type="Google" id="ProtNLM"/>
    </source>
</evidence>
<gene>
    <name evidence="4" type="ORF">M0R45_011355</name>
</gene>
<proteinExistence type="inferred from homology"/>
<comment type="similarity">
    <text evidence="1">Belongs to the PPR family. P subfamily.</text>
</comment>
<dbReference type="PROSITE" id="PS51375">
    <property type="entry name" value="PPR"/>
    <property type="match status" value="1"/>
</dbReference>
<dbReference type="NCBIfam" id="TIGR00756">
    <property type="entry name" value="PPR"/>
    <property type="match status" value="1"/>
</dbReference>
<dbReference type="PANTHER" id="PTHR47933:SF76">
    <property type="entry name" value="PENTACOTRIPEPTIDE-REPEAT REGION OF PRORP DOMAIN-CONTAINING PROTEIN"/>
    <property type="match status" value="1"/>
</dbReference>
<sequence>MNHSKPVYRNYTPLVNQVVTRHAQNQPFDANLTLSAHHHHLAAMDLRHGFPSPRLHTQVLLPVPSLHRPPNRCHRDLNKVNLGVDKALEFYYWVENPVRVEHNERTCRDMAVVLVKGNRLKALWDFLKDMSNKGSGGLVTTQSITCLMKCLGEEGLVNEALAAFYRMKQFHCKPDVWSCPALDAPPDTFTYTILISSYCRYGLETGCRKATRRRLWEANHMFRNMLFRGFVPDVVTYNALINGMKVKPIMSRKGYDSMVET</sequence>
<feature type="repeat" description="PPR" evidence="3">
    <location>
        <begin position="140"/>
        <end position="174"/>
    </location>
</feature>